<dbReference type="InParanoid" id="A0A2P5F4I6"/>
<organism evidence="1 2">
    <name type="scientific">Trema orientale</name>
    <name type="common">Charcoal tree</name>
    <name type="synonym">Celtis orientalis</name>
    <dbReference type="NCBI Taxonomy" id="63057"/>
    <lineage>
        <taxon>Eukaryota</taxon>
        <taxon>Viridiplantae</taxon>
        <taxon>Streptophyta</taxon>
        <taxon>Embryophyta</taxon>
        <taxon>Tracheophyta</taxon>
        <taxon>Spermatophyta</taxon>
        <taxon>Magnoliopsida</taxon>
        <taxon>eudicotyledons</taxon>
        <taxon>Gunneridae</taxon>
        <taxon>Pentapetalae</taxon>
        <taxon>rosids</taxon>
        <taxon>fabids</taxon>
        <taxon>Rosales</taxon>
        <taxon>Cannabaceae</taxon>
        <taxon>Trema</taxon>
    </lineage>
</organism>
<comment type="caution">
    <text evidence="1">The sequence shown here is derived from an EMBL/GenBank/DDBJ whole genome shotgun (WGS) entry which is preliminary data.</text>
</comment>
<reference evidence="2" key="1">
    <citation type="submission" date="2016-06" db="EMBL/GenBank/DDBJ databases">
        <title>Parallel loss of symbiosis genes in relatives of nitrogen-fixing non-legume Parasponia.</title>
        <authorList>
            <person name="Van Velzen R."/>
            <person name="Holmer R."/>
            <person name="Bu F."/>
            <person name="Rutten L."/>
            <person name="Van Zeijl A."/>
            <person name="Liu W."/>
            <person name="Santuari L."/>
            <person name="Cao Q."/>
            <person name="Sharma T."/>
            <person name="Shen D."/>
            <person name="Roswanjaya Y."/>
            <person name="Wardhani T."/>
            <person name="Kalhor M.S."/>
            <person name="Jansen J."/>
            <person name="Van den Hoogen J."/>
            <person name="Gungor B."/>
            <person name="Hartog M."/>
            <person name="Hontelez J."/>
            <person name="Verver J."/>
            <person name="Yang W.-C."/>
            <person name="Schijlen E."/>
            <person name="Repin R."/>
            <person name="Schilthuizen M."/>
            <person name="Schranz E."/>
            <person name="Heidstra R."/>
            <person name="Miyata K."/>
            <person name="Fedorova E."/>
            <person name="Kohlen W."/>
            <person name="Bisseling T."/>
            <person name="Smit S."/>
            <person name="Geurts R."/>
        </authorList>
    </citation>
    <scope>NUCLEOTIDE SEQUENCE [LARGE SCALE GENOMIC DNA]</scope>
    <source>
        <strain evidence="2">cv. RG33-2</strain>
    </source>
</reference>
<sequence length="83" mass="9517">MATPMAKAMNELTMVVTMAVEALHYLSFSPCSKEVTGRMVGSQFRICLKEKDRNMQTCKEEREEGVKIGVHVHTRVFVTFHFH</sequence>
<dbReference type="AlphaFoldDB" id="A0A2P5F4I6"/>
<keyword evidence="2" id="KW-1185">Reference proteome</keyword>
<evidence type="ECO:0000313" key="2">
    <source>
        <dbReference type="Proteomes" id="UP000237000"/>
    </source>
</evidence>
<accession>A0A2P5F4I6</accession>
<proteinExistence type="predicted"/>
<gene>
    <name evidence="1" type="ORF">TorRG33x02_115680</name>
</gene>
<dbReference type="EMBL" id="JXTC01000063">
    <property type="protein sequence ID" value="PON92708.1"/>
    <property type="molecule type" value="Genomic_DNA"/>
</dbReference>
<name>A0A2P5F4I6_TREOI</name>
<dbReference type="OrthoDB" id="10486056at2759"/>
<protein>
    <submittedName>
        <fullName evidence="1">Uncharacterized protein</fullName>
    </submittedName>
</protein>
<dbReference type="Proteomes" id="UP000237000">
    <property type="component" value="Unassembled WGS sequence"/>
</dbReference>
<evidence type="ECO:0000313" key="1">
    <source>
        <dbReference type="EMBL" id="PON92708.1"/>
    </source>
</evidence>